<dbReference type="PANTHER" id="PTHR43884:SF12">
    <property type="entry name" value="ISOVALERYL-COA DEHYDROGENASE, MITOCHONDRIAL-RELATED"/>
    <property type="match status" value="1"/>
</dbReference>
<dbReference type="GO" id="GO:0003995">
    <property type="term" value="F:acyl-CoA dehydrogenase activity"/>
    <property type="evidence" value="ECO:0007669"/>
    <property type="project" value="InterPro"/>
</dbReference>
<dbReference type="InterPro" id="IPR036250">
    <property type="entry name" value="AcylCo_DH-like_C"/>
</dbReference>
<dbReference type="InterPro" id="IPR009075">
    <property type="entry name" value="AcylCo_DH/oxidase_C"/>
</dbReference>
<dbReference type="InterPro" id="IPR006091">
    <property type="entry name" value="Acyl-CoA_Oxase/DH_mid-dom"/>
</dbReference>
<reference evidence="11" key="1">
    <citation type="submission" date="2016-11" db="EMBL/GenBank/DDBJ databases">
        <authorList>
            <person name="Varghese N."/>
            <person name="Submissions S."/>
        </authorList>
    </citation>
    <scope>NUCLEOTIDE SEQUENCE [LARGE SCALE GENOMIC DNA]</scope>
    <source>
        <strain evidence="11">DSM 11792</strain>
    </source>
</reference>
<dbReference type="InterPro" id="IPR037069">
    <property type="entry name" value="AcylCoA_DH/ox_N_sf"/>
</dbReference>
<evidence type="ECO:0000256" key="3">
    <source>
        <dbReference type="ARBA" id="ARBA00022630"/>
    </source>
</evidence>
<evidence type="ECO:0000256" key="6">
    <source>
        <dbReference type="RuleBase" id="RU362125"/>
    </source>
</evidence>
<dbReference type="PROSITE" id="PS00072">
    <property type="entry name" value="ACYL_COA_DH_1"/>
    <property type="match status" value="1"/>
</dbReference>
<keyword evidence="5 6" id="KW-0560">Oxidoreductase</keyword>
<keyword evidence="11" id="KW-1185">Reference proteome</keyword>
<dbReference type="PANTHER" id="PTHR43884">
    <property type="entry name" value="ACYL-COA DEHYDROGENASE"/>
    <property type="match status" value="1"/>
</dbReference>
<comment type="similarity">
    <text evidence="2 6">Belongs to the acyl-CoA dehydrogenase family.</text>
</comment>
<dbReference type="AlphaFoldDB" id="A0A1M4YI28"/>
<evidence type="ECO:0000256" key="4">
    <source>
        <dbReference type="ARBA" id="ARBA00022827"/>
    </source>
</evidence>
<feature type="domain" description="Acyl-CoA dehydrogenase/oxidase N-terminal" evidence="9">
    <location>
        <begin position="7"/>
        <end position="118"/>
    </location>
</feature>
<dbReference type="OrthoDB" id="9785203at2"/>
<keyword evidence="3 6" id="KW-0285">Flavoprotein</keyword>
<dbReference type="Pfam" id="PF02771">
    <property type="entry name" value="Acyl-CoA_dh_N"/>
    <property type="match status" value="1"/>
</dbReference>
<evidence type="ECO:0000256" key="2">
    <source>
        <dbReference type="ARBA" id="ARBA00009347"/>
    </source>
</evidence>
<dbReference type="FunFam" id="1.20.140.10:FF:000001">
    <property type="entry name" value="Acyl-CoA dehydrogenase"/>
    <property type="match status" value="1"/>
</dbReference>
<dbReference type="Proteomes" id="UP000184196">
    <property type="component" value="Unassembled WGS sequence"/>
</dbReference>
<dbReference type="Gene3D" id="1.10.540.10">
    <property type="entry name" value="Acyl-CoA dehydrogenase/oxidase, N-terminal domain"/>
    <property type="match status" value="1"/>
</dbReference>
<dbReference type="InterPro" id="IPR006089">
    <property type="entry name" value="Acyl-CoA_DH_CS"/>
</dbReference>
<dbReference type="SUPFAM" id="SSF47203">
    <property type="entry name" value="Acyl-CoA dehydrogenase C-terminal domain-like"/>
    <property type="match status" value="1"/>
</dbReference>
<sequence length="380" mass="40868">MVDFALTREQSLLVEEVRALVREKIAPAAHRFDRAGDEEFDFSLAALLARDNLLTPTIPREYGGRGLDYFTTALLLEELGAGCAGLAAVVTANIHAASPIILAGTPEQKYTYLPLLTRSTPHLAAFALTEKSAGSDIGAMESLAVAREGRWVVNGAKDYVINGGVASFVTLFTATSPRNVRGSMLCLVVPQGTPGLKVGAVRRKMGIRYAHTVQLLFENLELAEEHAIGGPGSAYLLLMQTFDRGRALAGAIGVGIARAAFEYALQYSRERIQFGRPVYANQGVSFALAELSARIEAARLLVWKACWLIDRDLDYTMASSMAKLAGSRAAVEAAALAMEICGGEGYLQGHPVERYLRDARVLPLIEGTDNVQKAVIASLL</sequence>
<dbReference type="PIRSF" id="PIRSF016578">
    <property type="entry name" value="HsaA"/>
    <property type="match status" value="1"/>
</dbReference>
<evidence type="ECO:0000259" key="9">
    <source>
        <dbReference type="Pfam" id="PF02771"/>
    </source>
</evidence>
<dbReference type="Gene3D" id="2.40.110.10">
    <property type="entry name" value="Butyryl-CoA Dehydrogenase, subunit A, domain 2"/>
    <property type="match status" value="1"/>
</dbReference>
<accession>A0A1M4YI28</accession>
<gene>
    <name evidence="10" type="ORF">SAMN02745218_01329</name>
</gene>
<dbReference type="InterPro" id="IPR013786">
    <property type="entry name" value="AcylCoA_DH/ox_N"/>
</dbReference>
<dbReference type="Pfam" id="PF00441">
    <property type="entry name" value="Acyl-CoA_dh_1"/>
    <property type="match status" value="1"/>
</dbReference>
<organism evidence="10 11">
    <name type="scientific">Desulfofundulus australicus DSM 11792</name>
    <dbReference type="NCBI Taxonomy" id="1121425"/>
    <lineage>
        <taxon>Bacteria</taxon>
        <taxon>Bacillati</taxon>
        <taxon>Bacillota</taxon>
        <taxon>Clostridia</taxon>
        <taxon>Eubacteriales</taxon>
        <taxon>Peptococcaceae</taxon>
        <taxon>Desulfofundulus</taxon>
    </lineage>
</organism>
<protein>
    <submittedName>
        <fullName evidence="10">Acyl-CoA dehydrogenase</fullName>
    </submittedName>
</protein>
<dbReference type="RefSeq" id="WP_073164412.1">
    <property type="nucleotide sequence ID" value="NZ_FQUW01000014.1"/>
</dbReference>
<feature type="domain" description="Acyl-CoA dehydrogenase/oxidase C-terminal" evidence="7">
    <location>
        <begin position="238"/>
        <end position="377"/>
    </location>
</feature>
<evidence type="ECO:0000256" key="5">
    <source>
        <dbReference type="ARBA" id="ARBA00023002"/>
    </source>
</evidence>
<evidence type="ECO:0000313" key="10">
    <source>
        <dbReference type="EMBL" id="SHF05182.1"/>
    </source>
</evidence>
<feature type="domain" description="Acyl-CoA oxidase/dehydrogenase middle" evidence="8">
    <location>
        <begin position="125"/>
        <end position="219"/>
    </location>
</feature>
<dbReference type="GO" id="GO:0050660">
    <property type="term" value="F:flavin adenine dinucleotide binding"/>
    <property type="evidence" value="ECO:0007669"/>
    <property type="project" value="InterPro"/>
</dbReference>
<dbReference type="SUPFAM" id="SSF56645">
    <property type="entry name" value="Acyl-CoA dehydrogenase NM domain-like"/>
    <property type="match status" value="1"/>
</dbReference>
<proteinExistence type="inferred from homology"/>
<dbReference type="InterPro" id="IPR046373">
    <property type="entry name" value="Acyl-CoA_Oxase/DH_mid-dom_sf"/>
</dbReference>
<name>A0A1M4YI28_9FIRM</name>
<evidence type="ECO:0000313" key="11">
    <source>
        <dbReference type="Proteomes" id="UP000184196"/>
    </source>
</evidence>
<dbReference type="InterPro" id="IPR009100">
    <property type="entry name" value="AcylCoA_DH/oxidase_NM_dom_sf"/>
</dbReference>
<dbReference type="EMBL" id="FQUW01000014">
    <property type="protein sequence ID" value="SHF05182.1"/>
    <property type="molecule type" value="Genomic_DNA"/>
</dbReference>
<evidence type="ECO:0000259" key="8">
    <source>
        <dbReference type="Pfam" id="PF02770"/>
    </source>
</evidence>
<keyword evidence="4 6" id="KW-0274">FAD</keyword>
<comment type="cofactor">
    <cofactor evidence="1 6">
        <name>FAD</name>
        <dbReference type="ChEBI" id="CHEBI:57692"/>
    </cofactor>
</comment>
<dbReference type="Pfam" id="PF02770">
    <property type="entry name" value="Acyl-CoA_dh_M"/>
    <property type="match status" value="1"/>
</dbReference>
<evidence type="ECO:0000259" key="7">
    <source>
        <dbReference type="Pfam" id="PF00441"/>
    </source>
</evidence>
<evidence type="ECO:0000256" key="1">
    <source>
        <dbReference type="ARBA" id="ARBA00001974"/>
    </source>
</evidence>
<dbReference type="Gene3D" id="1.20.140.10">
    <property type="entry name" value="Butyryl-CoA Dehydrogenase, subunit A, domain 3"/>
    <property type="match status" value="1"/>
</dbReference>